<accession>A0AAN9RWX4</accession>
<dbReference type="EMBL" id="JAYMYS010000008">
    <property type="protein sequence ID" value="KAK7384910.1"/>
    <property type="molecule type" value="Genomic_DNA"/>
</dbReference>
<evidence type="ECO:0000313" key="3">
    <source>
        <dbReference type="Proteomes" id="UP001386955"/>
    </source>
</evidence>
<evidence type="ECO:0000256" key="1">
    <source>
        <dbReference type="SAM" id="MobiDB-lite"/>
    </source>
</evidence>
<proteinExistence type="predicted"/>
<keyword evidence="3" id="KW-1185">Reference proteome</keyword>
<organism evidence="2 3">
    <name type="scientific">Psophocarpus tetragonolobus</name>
    <name type="common">Winged bean</name>
    <name type="synonym">Dolichos tetragonolobus</name>
    <dbReference type="NCBI Taxonomy" id="3891"/>
    <lineage>
        <taxon>Eukaryota</taxon>
        <taxon>Viridiplantae</taxon>
        <taxon>Streptophyta</taxon>
        <taxon>Embryophyta</taxon>
        <taxon>Tracheophyta</taxon>
        <taxon>Spermatophyta</taxon>
        <taxon>Magnoliopsida</taxon>
        <taxon>eudicotyledons</taxon>
        <taxon>Gunneridae</taxon>
        <taxon>Pentapetalae</taxon>
        <taxon>rosids</taxon>
        <taxon>fabids</taxon>
        <taxon>Fabales</taxon>
        <taxon>Fabaceae</taxon>
        <taxon>Papilionoideae</taxon>
        <taxon>50 kb inversion clade</taxon>
        <taxon>NPAAA clade</taxon>
        <taxon>indigoferoid/millettioid clade</taxon>
        <taxon>Phaseoleae</taxon>
        <taxon>Psophocarpus</taxon>
    </lineage>
</organism>
<feature type="region of interest" description="Disordered" evidence="1">
    <location>
        <begin position="87"/>
        <end position="121"/>
    </location>
</feature>
<protein>
    <submittedName>
        <fullName evidence="2">Uncharacterized protein</fullName>
    </submittedName>
</protein>
<reference evidence="2 3" key="1">
    <citation type="submission" date="2024-01" db="EMBL/GenBank/DDBJ databases">
        <title>The genomes of 5 underutilized Papilionoideae crops provide insights into root nodulation and disease resistanc.</title>
        <authorList>
            <person name="Jiang F."/>
        </authorList>
    </citation>
    <scope>NUCLEOTIDE SEQUENCE [LARGE SCALE GENOMIC DNA]</scope>
    <source>
        <strain evidence="2">DUOXIRENSHENG_FW03</strain>
        <tissue evidence="2">Leaves</tissue>
    </source>
</reference>
<dbReference type="AntiFam" id="ANF00237">
    <property type="entry name" value="Shadow ORF (opposite ahcY)"/>
</dbReference>
<evidence type="ECO:0000313" key="2">
    <source>
        <dbReference type="EMBL" id="KAK7384910.1"/>
    </source>
</evidence>
<gene>
    <name evidence="2" type="ORF">VNO78_30613</name>
</gene>
<feature type="compositionally biased region" description="Basic and acidic residues" evidence="1">
    <location>
        <begin position="110"/>
        <end position="121"/>
    </location>
</feature>
<name>A0AAN9RWX4_PSOTE</name>
<dbReference type="AlphaFoldDB" id="A0AAN9RWX4"/>
<comment type="caution">
    <text evidence="2">The sequence shown here is derived from an EMBL/GenBank/DDBJ whole genome shotgun (WGS) entry which is preliminary data.</text>
</comment>
<sequence>MGTSFSSAGKKTVGYSNVEPSVGGVGIGKFFSLLIELLGLDTLVDEESGGLVLPNKDDGAVMVDGSNGVVLGGDVVGALVDLGTEGNEGFNEDGNLDGHEEGAGDAGPHPAEHEAWDFDLC</sequence>
<dbReference type="Proteomes" id="UP001386955">
    <property type="component" value="Unassembled WGS sequence"/>
</dbReference>